<dbReference type="Proteomes" id="UP000233375">
    <property type="component" value="Unassembled WGS sequence"/>
</dbReference>
<keyword evidence="5" id="KW-0378">Hydrolase</keyword>
<dbReference type="PANTHER" id="PTHR21015:SF22">
    <property type="entry name" value="GLYCOSYLTRANSFERASE"/>
    <property type="match status" value="1"/>
</dbReference>
<dbReference type="Gene3D" id="3.40.50.11190">
    <property type="match status" value="1"/>
</dbReference>
<dbReference type="Pfam" id="PF04101">
    <property type="entry name" value="Glyco_tran_28_C"/>
    <property type="match status" value="1"/>
</dbReference>
<dbReference type="OrthoDB" id="9805604at2"/>
<evidence type="ECO:0000256" key="1">
    <source>
        <dbReference type="ARBA" id="ARBA00023136"/>
    </source>
</evidence>
<feature type="binding site" evidence="3">
    <location>
        <position position="168"/>
    </location>
    <ligand>
        <name>substrate</name>
    </ligand>
</feature>
<organism evidence="5 6">
    <name type="scientific">Niallia nealsonii</name>
    <dbReference type="NCBI Taxonomy" id="115979"/>
    <lineage>
        <taxon>Bacteria</taxon>
        <taxon>Bacillati</taxon>
        <taxon>Bacillota</taxon>
        <taxon>Bacilli</taxon>
        <taxon>Bacillales</taxon>
        <taxon>Bacillaceae</taxon>
        <taxon>Niallia</taxon>
    </lineage>
</organism>
<protein>
    <submittedName>
        <fullName evidence="5">UDP-2,4-diacetamido-2,4, 6-trideoxy-beta-L-altropyranose hydrolase</fullName>
    </submittedName>
</protein>
<evidence type="ECO:0000313" key="5">
    <source>
        <dbReference type="EMBL" id="PKG22768.1"/>
    </source>
</evidence>
<dbReference type="PANTHER" id="PTHR21015">
    <property type="entry name" value="UDP-N-ACETYLGLUCOSAMINE--N-ACETYLMURAMYL-(PENTAPEPTIDE) PYROPHOSPHORYL-UNDECAPRENOL N-ACETYLGLUCOSAMINE TRANSFERASE 1"/>
    <property type="match status" value="1"/>
</dbReference>
<dbReference type="SUPFAM" id="SSF53756">
    <property type="entry name" value="UDP-Glycosyltransferase/glycogen phosphorylase"/>
    <property type="match status" value="1"/>
</dbReference>
<evidence type="ECO:0000256" key="3">
    <source>
        <dbReference type="PIRSR" id="PIRSR620023-2"/>
    </source>
</evidence>
<keyword evidence="6" id="KW-1185">Reference proteome</keyword>
<evidence type="ECO:0000259" key="4">
    <source>
        <dbReference type="Pfam" id="PF04101"/>
    </source>
</evidence>
<dbReference type="RefSeq" id="WP_101178065.1">
    <property type="nucleotide sequence ID" value="NZ_PISE01000034.1"/>
</dbReference>
<comment type="caution">
    <text evidence="5">The sequence shown here is derived from an EMBL/GenBank/DDBJ whole genome shotgun (WGS) entry which is preliminary data.</text>
</comment>
<feature type="active site" description="Proton acceptor" evidence="2">
    <location>
        <position position="17"/>
    </location>
</feature>
<dbReference type="InterPro" id="IPR020023">
    <property type="entry name" value="PseG"/>
</dbReference>
<evidence type="ECO:0000256" key="2">
    <source>
        <dbReference type="PIRSR" id="PIRSR620023-1"/>
    </source>
</evidence>
<dbReference type="Gene3D" id="3.40.50.2000">
    <property type="entry name" value="Glycogen Phosphorylase B"/>
    <property type="match status" value="1"/>
</dbReference>
<dbReference type="NCBIfam" id="TIGR03590">
    <property type="entry name" value="PseG"/>
    <property type="match status" value="1"/>
</dbReference>
<accession>A0A2N0YZT2</accession>
<gene>
    <name evidence="5" type="primary">pseG</name>
    <name evidence="5" type="ORF">CWS01_15305</name>
</gene>
<name>A0A2N0YZT2_9BACI</name>
<dbReference type="AlphaFoldDB" id="A0A2N0YZT2"/>
<dbReference type="GO" id="GO:0016758">
    <property type="term" value="F:hexosyltransferase activity"/>
    <property type="evidence" value="ECO:0007669"/>
    <property type="project" value="InterPro"/>
</dbReference>
<dbReference type="InterPro" id="IPR007235">
    <property type="entry name" value="Glyco_trans_28_C"/>
</dbReference>
<evidence type="ECO:0000313" key="6">
    <source>
        <dbReference type="Proteomes" id="UP000233375"/>
    </source>
</evidence>
<dbReference type="GO" id="GO:0016787">
    <property type="term" value="F:hydrolase activity"/>
    <property type="evidence" value="ECO:0007669"/>
    <property type="project" value="UniProtKB-KW"/>
</dbReference>
<reference evidence="5 6" key="1">
    <citation type="journal article" date="2003" name="Int. J. Syst. Evol. Microbiol.">
        <title>Bacillus nealsonii sp. nov., isolated from a spacecraft-assembly facility, whose spores are gamma-radiation resistant.</title>
        <authorList>
            <person name="Venkateswaran K."/>
            <person name="Kempf M."/>
            <person name="Chen F."/>
            <person name="Satomi M."/>
            <person name="Nicholson W."/>
            <person name="Kern R."/>
        </authorList>
    </citation>
    <scope>NUCLEOTIDE SEQUENCE [LARGE SCALE GENOMIC DNA]</scope>
    <source>
        <strain evidence="5 6">FO-92</strain>
    </source>
</reference>
<dbReference type="EMBL" id="PISE01000034">
    <property type="protein sequence ID" value="PKG22768.1"/>
    <property type="molecule type" value="Genomic_DNA"/>
</dbReference>
<feature type="binding site" evidence="3">
    <location>
        <position position="271"/>
    </location>
    <ligand>
        <name>substrate</name>
    </ligand>
</feature>
<keyword evidence="1" id="KW-0472">Membrane</keyword>
<proteinExistence type="predicted"/>
<feature type="domain" description="Glycosyl transferase family 28 C-terminal" evidence="4">
    <location>
        <begin position="189"/>
        <end position="334"/>
    </location>
</feature>
<sequence>MNIVIRTDASLEIGTGHVMRCITLAKQLKSEEINIIFICRNLIGNCIKLIENEGFTVRILKKNDACNQWNWLQKNWKLDAAETKLILAALNKRVDLLIVDHYGLDEKWESDLRSAVKKILVIDDLANRAHDCDVLLDQNYYPTMNSRYNNKISHSCIQLLGPNYALLRDEFLFIKEKRVKSDGVIQNVLVFFGGSDQTGETIKTLQAVEELNLSDVQFNVVVGAANPKKEKIRKFCEQMTNVTFYCQVNNMAELMQKADFAIGAGGTTTWERCFLGLPSIVIVVADNQQELAESVAKKGAICCLGRNENVTAKDIAEKLYQFYKNPLKVSEMIRICSDMMQSELVKDKLVNKNIMELIK</sequence>